<gene>
    <name evidence="1" type="ORF">LCMiAC01_05320</name>
</gene>
<protein>
    <submittedName>
        <fullName evidence="1">Uncharacterized protein</fullName>
    </submittedName>
</protein>
<sequence>MPAKIRQKIEEAAVAKYKESVEDRARSTAGYKNIFQEGGKFGEGRRAYSGKGDQNRRIIEGTLDDELPYSDYNHLPVAAGYKSHDYEYGWSFLPPEKWYPQPPRPPICVTEKRCPICPIYTKGTPVDAKEWHSSRRVHPPDMINTAYISDKIASGR</sequence>
<reference evidence="1" key="1">
    <citation type="journal article" date="2019" name="MBio">
        <title>Virus Genomes from Deep Sea Sediments Expand the Ocean Megavirome and Support Independent Origins of Viral Gigantism.</title>
        <authorList>
            <person name="Backstrom D."/>
            <person name="Yutin N."/>
            <person name="Jorgensen S.L."/>
            <person name="Dharamshi J."/>
            <person name="Homa F."/>
            <person name="Zaremba-Niedwiedzka K."/>
            <person name="Spang A."/>
            <person name="Wolf Y.I."/>
            <person name="Koonin E.V."/>
            <person name="Ettema T.J."/>
        </authorList>
    </citation>
    <scope>NUCLEOTIDE SEQUENCE</scope>
</reference>
<evidence type="ECO:0000313" key="1">
    <source>
        <dbReference type="EMBL" id="QBK88850.1"/>
    </source>
</evidence>
<organism evidence="1">
    <name type="scientific">Mimivirus LCMiAC01</name>
    <dbReference type="NCBI Taxonomy" id="2506608"/>
    <lineage>
        <taxon>Viruses</taxon>
        <taxon>Varidnaviria</taxon>
        <taxon>Bamfordvirae</taxon>
        <taxon>Nucleocytoviricota</taxon>
        <taxon>Megaviricetes</taxon>
        <taxon>Imitervirales</taxon>
        <taxon>Mimiviridae</taxon>
        <taxon>Klosneuvirinae</taxon>
    </lineage>
</organism>
<dbReference type="EMBL" id="MK500401">
    <property type="protein sequence ID" value="QBK88850.1"/>
    <property type="molecule type" value="Genomic_DNA"/>
</dbReference>
<proteinExistence type="predicted"/>
<accession>A0A481Z0R7</accession>
<name>A0A481Z0R7_9VIRU</name>